<dbReference type="InterPro" id="IPR010035">
    <property type="entry name" value="Thi_S"/>
</dbReference>
<accession>A0A1I3Z5X1</accession>
<dbReference type="SUPFAM" id="SSF54285">
    <property type="entry name" value="MoaD/ThiS"/>
    <property type="match status" value="1"/>
</dbReference>
<proteinExistence type="predicted"/>
<dbReference type="Proteomes" id="UP000198635">
    <property type="component" value="Unassembled WGS sequence"/>
</dbReference>
<keyword evidence="2" id="KW-1185">Reference proteome</keyword>
<dbReference type="EMBL" id="FORX01000022">
    <property type="protein sequence ID" value="SFK39407.1"/>
    <property type="molecule type" value="Genomic_DNA"/>
</dbReference>
<gene>
    <name evidence="1" type="ORF">SAMN04488082_12270</name>
</gene>
<name>A0A1I3Z5X1_9BACT</name>
<evidence type="ECO:0000313" key="2">
    <source>
        <dbReference type="Proteomes" id="UP000198635"/>
    </source>
</evidence>
<dbReference type="InterPro" id="IPR003749">
    <property type="entry name" value="ThiS/MoaD-like"/>
</dbReference>
<dbReference type="OrthoDB" id="197113at2"/>
<sequence>MHITVNGRTQDMESGQTLQGLILSMNLDPSVVVAELNQSIVPGDKFASTSLCDGDRLELLSFVGGG</sequence>
<dbReference type="InterPro" id="IPR016155">
    <property type="entry name" value="Mopterin_synth/thiamin_S_b"/>
</dbReference>
<reference evidence="2" key="1">
    <citation type="submission" date="2016-10" db="EMBL/GenBank/DDBJ databases">
        <authorList>
            <person name="Varghese N."/>
            <person name="Submissions S."/>
        </authorList>
    </citation>
    <scope>NUCLEOTIDE SEQUENCE [LARGE SCALE GENOMIC DNA]</scope>
    <source>
        <strain evidence="2">DSM 5918</strain>
    </source>
</reference>
<dbReference type="Gene3D" id="3.10.20.30">
    <property type="match status" value="1"/>
</dbReference>
<dbReference type="STRING" id="52560.SAMN04488082_12270"/>
<evidence type="ECO:0000313" key="1">
    <source>
        <dbReference type="EMBL" id="SFK39407.1"/>
    </source>
</evidence>
<dbReference type="InterPro" id="IPR012675">
    <property type="entry name" value="Beta-grasp_dom_sf"/>
</dbReference>
<dbReference type="RefSeq" id="WP_092378728.1">
    <property type="nucleotide sequence ID" value="NZ_FORX01000022.1"/>
</dbReference>
<dbReference type="NCBIfam" id="TIGR01683">
    <property type="entry name" value="thiS"/>
    <property type="match status" value="1"/>
</dbReference>
<protein>
    <submittedName>
        <fullName evidence="1">Sulfur carrier protein</fullName>
    </submittedName>
</protein>
<dbReference type="Pfam" id="PF02597">
    <property type="entry name" value="ThiS"/>
    <property type="match status" value="1"/>
</dbReference>
<dbReference type="AlphaFoldDB" id="A0A1I3Z5X1"/>
<dbReference type="CDD" id="cd00565">
    <property type="entry name" value="Ubl_ThiS"/>
    <property type="match status" value="1"/>
</dbReference>
<dbReference type="PANTHER" id="PTHR34472:SF1">
    <property type="entry name" value="SULFUR CARRIER PROTEIN THIS"/>
    <property type="match status" value="1"/>
</dbReference>
<dbReference type="PANTHER" id="PTHR34472">
    <property type="entry name" value="SULFUR CARRIER PROTEIN THIS"/>
    <property type="match status" value="1"/>
</dbReference>
<organism evidence="1 2">
    <name type="scientific">Desulfomicrobium apsheronum</name>
    <dbReference type="NCBI Taxonomy" id="52560"/>
    <lineage>
        <taxon>Bacteria</taxon>
        <taxon>Pseudomonadati</taxon>
        <taxon>Thermodesulfobacteriota</taxon>
        <taxon>Desulfovibrionia</taxon>
        <taxon>Desulfovibrionales</taxon>
        <taxon>Desulfomicrobiaceae</taxon>
        <taxon>Desulfomicrobium</taxon>
    </lineage>
</organism>